<sequence>MNTSKRLDVLEDKVWSSLWQQYYESATSFDPLKVQVINCIIPNPREAGALIFSDEGISFSQMNPQKTLRRFASAHCFPEYKILSRCLKNNGNFGKYKFPWVCAFFALFPLEGSETTIWLNPAKIVDLKKMQESYYVAIENGPKLTVPIHRRRIISNAEVACLVLATMRRGHFHFITKGTTPLDFLELPDTPFAKVLRGRLSLQYFRTPIGELNRLYNKAYSLYHCNDLIENREAVDRIGWY</sequence>
<dbReference type="eggNOG" id="ENOG5032DHS">
    <property type="taxonomic scope" value="Bacteria"/>
</dbReference>
<keyword evidence="4" id="KW-1185">Reference proteome</keyword>
<comment type="caution">
    <text evidence="1">The sequence shown here is derived from an EMBL/GenBank/DDBJ whole genome shotgun (WGS) entry which is preliminary data.</text>
</comment>
<accession>R2XJM3</accession>
<evidence type="ECO:0000313" key="4">
    <source>
        <dbReference type="Proteomes" id="UP000014160"/>
    </source>
</evidence>
<dbReference type="Proteomes" id="UP000013750">
    <property type="component" value="Unassembled WGS sequence"/>
</dbReference>
<evidence type="ECO:0000313" key="2">
    <source>
        <dbReference type="EMBL" id="EOW81554.1"/>
    </source>
</evidence>
<dbReference type="EMBL" id="ASWH01000001">
    <property type="protein sequence ID" value="EOW81554.1"/>
    <property type="molecule type" value="Genomic_DNA"/>
</dbReference>
<evidence type="ECO:0000313" key="3">
    <source>
        <dbReference type="Proteomes" id="UP000013750"/>
    </source>
</evidence>
<dbReference type="Proteomes" id="UP000014160">
    <property type="component" value="Unassembled WGS sequence"/>
</dbReference>
<dbReference type="OrthoDB" id="2193581at2"/>
<dbReference type="EMBL" id="AJDQ01000009">
    <property type="protein sequence ID" value="EOI55069.1"/>
    <property type="molecule type" value="Genomic_DNA"/>
</dbReference>
<organism evidence="1 3">
    <name type="scientific">Enterococcus gilvus ATCC BAA-350</name>
    <dbReference type="NCBI Taxonomy" id="1158614"/>
    <lineage>
        <taxon>Bacteria</taxon>
        <taxon>Bacillati</taxon>
        <taxon>Bacillota</taxon>
        <taxon>Bacilli</taxon>
        <taxon>Lactobacillales</taxon>
        <taxon>Enterococcaceae</taxon>
        <taxon>Enterococcus</taxon>
    </lineage>
</organism>
<dbReference type="HOGENOM" id="CLU_094517_0_0_9"/>
<dbReference type="RefSeq" id="WP_010781472.1">
    <property type="nucleotide sequence ID" value="NZ_ASWH01000001.1"/>
</dbReference>
<proteinExistence type="predicted"/>
<evidence type="ECO:0000313" key="1">
    <source>
        <dbReference type="EMBL" id="EOI55069.1"/>
    </source>
</evidence>
<name>R2XJM3_9ENTE</name>
<protein>
    <submittedName>
        <fullName evidence="1">Uncharacterized protein</fullName>
    </submittedName>
</protein>
<gene>
    <name evidence="2" type="ORF">I592_00850</name>
    <name evidence="1" type="ORF">UKC_03110</name>
</gene>
<reference evidence="1 3" key="1">
    <citation type="submission" date="2013-02" db="EMBL/GenBank/DDBJ databases">
        <title>The Genome Sequence of Enterococcus gilvus ATCC BAA-350.</title>
        <authorList>
            <consortium name="The Broad Institute Genome Sequencing Platform"/>
            <consortium name="The Broad Institute Genome Sequencing Center for Infectious Disease"/>
            <person name="Earl A.M."/>
            <person name="Gilmore M.S."/>
            <person name="Lebreton F."/>
            <person name="Walker B."/>
            <person name="Young S.K."/>
            <person name="Zeng Q."/>
            <person name="Gargeya S."/>
            <person name="Fitzgerald M."/>
            <person name="Haas B."/>
            <person name="Abouelleil A."/>
            <person name="Alvarado L."/>
            <person name="Arachchi H.M."/>
            <person name="Berlin A.M."/>
            <person name="Chapman S.B."/>
            <person name="Dewar J."/>
            <person name="Goldberg J."/>
            <person name="Griggs A."/>
            <person name="Gujja S."/>
            <person name="Hansen M."/>
            <person name="Howarth C."/>
            <person name="Imamovic A."/>
            <person name="Larimer J."/>
            <person name="McCowan C."/>
            <person name="Murphy C."/>
            <person name="Neiman D."/>
            <person name="Pearson M."/>
            <person name="Priest M."/>
            <person name="Roberts A."/>
            <person name="Saif S."/>
            <person name="Shea T."/>
            <person name="Sisk P."/>
            <person name="Sykes S."/>
            <person name="Wortman J."/>
            <person name="Nusbaum C."/>
            <person name="Birren B."/>
        </authorList>
    </citation>
    <scope>NUCLEOTIDE SEQUENCE [LARGE SCALE GENOMIC DNA]</scope>
    <source>
        <strain evidence="1 3">ATCC BAA-350</strain>
    </source>
</reference>
<reference evidence="2 4" key="2">
    <citation type="submission" date="2013-03" db="EMBL/GenBank/DDBJ databases">
        <title>The Genome Sequence of Enterococcus gilvus ATCC BAA-350 (PacBio/Illumina hybrid assembly).</title>
        <authorList>
            <consortium name="The Broad Institute Genomics Platform"/>
            <consortium name="The Broad Institute Genome Sequencing Center for Infectious Disease"/>
            <person name="Earl A."/>
            <person name="Russ C."/>
            <person name="Gilmore M."/>
            <person name="Surin D."/>
            <person name="Walker B."/>
            <person name="Young S."/>
            <person name="Zeng Q."/>
            <person name="Gargeya S."/>
            <person name="Fitzgerald M."/>
            <person name="Haas B."/>
            <person name="Abouelleil A."/>
            <person name="Allen A.W."/>
            <person name="Alvarado L."/>
            <person name="Arachchi H.M."/>
            <person name="Berlin A.M."/>
            <person name="Chapman S.B."/>
            <person name="Gainer-Dewar J."/>
            <person name="Goldberg J."/>
            <person name="Griggs A."/>
            <person name="Gujja S."/>
            <person name="Hansen M."/>
            <person name="Howarth C."/>
            <person name="Imamovic A."/>
            <person name="Ireland A."/>
            <person name="Larimer J."/>
            <person name="McCowan C."/>
            <person name="Murphy C."/>
            <person name="Pearson M."/>
            <person name="Poon T.W."/>
            <person name="Priest M."/>
            <person name="Roberts A."/>
            <person name="Saif S."/>
            <person name="Shea T."/>
            <person name="Sisk P."/>
            <person name="Sykes S."/>
            <person name="Wortman J."/>
            <person name="Nusbaum C."/>
            <person name="Birren B."/>
        </authorList>
    </citation>
    <scope>NUCLEOTIDE SEQUENCE [LARGE SCALE GENOMIC DNA]</scope>
    <source>
        <strain evidence="2 4">ATCC BAA-350</strain>
    </source>
</reference>
<dbReference type="PATRIC" id="fig|1158614.3.peg.3101"/>
<dbReference type="AlphaFoldDB" id="R2XJM3"/>